<proteinExistence type="predicted"/>
<dbReference type="AlphaFoldDB" id="A0ABD1SKQ5"/>
<dbReference type="PANTHER" id="PTHR48221:SF2">
    <property type="entry name" value="ACYL-COA SYNTHETASE FAMILY PROTEIN"/>
    <property type="match status" value="1"/>
</dbReference>
<keyword evidence="2" id="KW-1185">Reference proteome</keyword>
<comment type="caution">
    <text evidence="1">The sequence shown here is derived from an EMBL/GenBank/DDBJ whole genome shotgun (WGS) entry which is preliminary data.</text>
</comment>
<accession>A0ABD1SKQ5</accession>
<evidence type="ECO:0000313" key="2">
    <source>
        <dbReference type="Proteomes" id="UP001604277"/>
    </source>
</evidence>
<dbReference type="PANTHER" id="PTHR48221">
    <property type="entry name" value="ACYL-COA SYNTHETASE FAMILY PROTEIN"/>
    <property type="match status" value="1"/>
</dbReference>
<organism evidence="1 2">
    <name type="scientific">Forsythia ovata</name>
    <dbReference type="NCBI Taxonomy" id="205694"/>
    <lineage>
        <taxon>Eukaryota</taxon>
        <taxon>Viridiplantae</taxon>
        <taxon>Streptophyta</taxon>
        <taxon>Embryophyta</taxon>
        <taxon>Tracheophyta</taxon>
        <taxon>Spermatophyta</taxon>
        <taxon>Magnoliopsida</taxon>
        <taxon>eudicotyledons</taxon>
        <taxon>Gunneridae</taxon>
        <taxon>Pentapetalae</taxon>
        <taxon>asterids</taxon>
        <taxon>lamiids</taxon>
        <taxon>Lamiales</taxon>
        <taxon>Oleaceae</taxon>
        <taxon>Forsythieae</taxon>
        <taxon>Forsythia</taxon>
    </lineage>
</organism>
<name>A0ABD1SKQ5_9LAMI</name>
<gene>
    <name evidence="1" type="ORF">Fot_35154</name>
</gene>
<sequence length="685" mass="76991">MLNLPEISSLFGSMASALQNLNPTDGNEYPNLALSISNLNRSLNLSETPGVRVLDAALSLMCFTGPQVYDSVIEYSVRTIATVLSSSIGCKLFRINEEEVLRVGGSISSRDCVDLIEACAAILGKLQGHQVELSALLSCALVRVAVLAPRFECASQSTPALDTHFRYGRTSSLARLSCHLPTEFTIKNGEVPLRLLMWYLDPMILKQDVSQILEEVIKRPFLCLSKEFYERIEWRSKIICLVISPSQFIETRALLQNWFLVTGMASVLEFLTQLVSQVLDIISRPMWWGISMEVGSKLPFSHAYFPHEHQLLRILAGPKSLKKFQHLVYKITGSISHSGGHMDCTSKKAATKIKMVDHKSMWALTMNFPDWFFFASVLLFSDKSSVDNSHSEPIYAAAETYSSQDMEMPCSAAARYIAWILNPISEFHQDLLVDYLTKVSGLWTLECFGPSKCNGTTNRKENSRPDLHNKNGITSAELDIGKVWLWIQEFQDTYIRYCKAVIGFSSSSKVQTCKELSILQNLLFGRIPLGILIGYSNHLTPAGCELFLHYSATGSVPQFAERRRKCEWQEGSVTLTEKYTRREAIAGIRVAFEITDVTESLSHTIETEENGLNLICQVKSKTGNYLVKCIKRLLQLKIDEDESLQMRRDLLAGLIRWRCQGKDVFLINKDLNDLIDALSCTPPSL</sequence>
<protein>
    <submittedName>
        <fullName evidence="1">Uncharacterized protein</fullName>
    </submittedName>
</protein>
<reference evidence="2" key="1">
    <citation type="submission" date="2024-07" db="EMBL/GenBank/DDBJ databases">
        <title>Two chromosome-level genome assemblies of Korean endemic species Abeliophyllum distichum and Forsythia ovata (Oleaceae).</title>
        <authorList>
            <person name="Jang H."/>
        </authorList>
    </citation>
    <scope>NUCLEOTIDE SEQUENCE [LARGE SCALE GENOMIC DNA]</scope>
</reference>
<dbReference type="EMBL" id="JBFOLJ010000010">
    <property type="protein sequence ID" value="KAL2501306.1"/>
    <property type="molecule type" value="Genomic_DNA"/>
</dbReference>
<evidence type="ECO:0000313" key="1">
    <source>
        <dbReference type="EMBL" id="KAL2501306.1"/>
    </source>
</evidence>
<dbReference type="Proteomes" id="UP001604277">
    <property type="component" value="Unassembled WGS sequence"/>
</dbReference>